<feature type="compositionally biased region" description="Basic residues" evidence="1">
    <location>
        <begin position="307"/>
        <end position="323"/>
    </location>
</feature>
<dbReference type="AlphaFoldDB" id="W3X4Q5"/>
<feature type="compositionally biased region" description="Low complexity" evidence="1">
    <location>
        <begin position="160"/>
        <end position="176"/>
    </location>
</feature>
<feature type="region of interest" description="Disordered" evidence="1">
    <location>
        <begin position="148"/>
        <end position="197"/>
    </location>
</feature>
<reference evidence="3" key="1">
    <citation type="journal article" date="2015" name="BMC Genomics">
        <title>Genomic and transcriptomic analysis of the endophytic fungus Pestalotiopsis fici reveals its lifestyle and high potential for synthesis of natural products.</title>
        <authorList>
            <person name="Wang X."/>
            <person name="Zhang X."/>
            <person name="Liu L."/>
            <person name="Xiang M."/>
            <person name="Wang W."/>
            <person name="Sun X."/>
            <person name="Che Y."/>
            <person name="Guo L."/>
            <person name="Liu G."/>
            <person name="Guo L."/>
            <person name="Wang C."/>
            <person name="Yin W.B."/>
            <person name="Stadler M."/>
            <person name="Zhang X."/>
            <person name="Liu X."/>
        </authorList>
    </citation>
    <scope>NUCLEOTIDE SEQUENCE [LARGE SCALE GENOMIC DNA]</scope>
    <source>
        <strain evidence="3">W106-1 / CGMCC3.15140</strain>
    </source>
</reference>
<keyword evidence="3" id="KW-1185">Reference proteome</keyword>
<protein>
    <submittedName>
        <fullName evidence="2">Uncharacterized protein</fullName>
    </submittedName>
</protein>
<organism evidence="2 3">
    <name type="scientific">Pestalotiopsis fici (strain W106-1 / CGMCC3.15140)</name>
    <dbReference type="NCBI Taxonomy" id="1229662"/>
    <lineage>
        <taxon>Eukaryota</taxon>
        <taxon>Fungi</taxon>
        <taxon>Dikarya</taxon>
        <taxon>Ascomycota</taxon>
        <taxon>Pezizomycotina</taxon>
        <taxon>Sordariomycetes</taxon>
        <taxon>Xylariomycetidae</taxon>
        <taxon>Amphisphaeriales</taxon>
        <taxon>Sporocadaceae</taxon>
        <taxon>Pestalotiopsis</taxon>
    </lineage>
</organism>
<evidence type="ECO:0000313" key="2">
    <source>
        <dbReference type="EMBL" id="ETS80989.1"/>
    </source>
</evidence>
<feature type="region of interest" description="Disordered" evidence="1">
    <location>
        <begin position="14"/>
        <end position="78"/>
    </location>
</feature>
<dbReference type="Proteomes" id="UP000030651">
    <property type="component" value="Unassembled WGS sequence"/>
</dbReference>
<dbReference type="GeneID" id="19271004"/>
<dbReference type="EMBL" id="KI912112">
    <property type="protein sequence ID" value="ETS80989.1"/>
    <property type="molecule type" value="Genomic_DNA"/>
</dbReference>
<dbReference type="RefSeq" id="XP_007832763.1">
    <property type="nucleotide sequence ID" value="XM_007834572.1"/>
</dbReference>
<dbReference type="OrthoDB" id="4752303at2759"/>
<sequence>MFDNFTFHQVEEVHRTRHHVDDANKSEPHLSPNNDYDPVDWFSPQATPATTKYRPTEEDSSSQHGSSNSDSGSGSTGIDHIVRQMSRQTLLPYVRSNGQVRAVSHMEDVSTEWPSLDDDPISSFAMPFRRTQLQVPRAALRNMYRATPQTPDAPAQETTSPAEHAAAEVASDASRSPAHHQFLPQPETPAEPTSSNPRAIREALVESMIAHGVQCNVQSNPLPAASTDPGVLVGGKVQAKADQPMLDAGAVQGLSDSLEVGDPLADNEELAFMCKLASLRQAGKPSGIRRANGLNYRSSAEAAAHLSKRGLVRNKLKMRRRDKSKPTDPIDPKQMLTPPPEEDTAMPIVG</sequence>
<dbReference type="KEGG" id="pfy:PFICI_05991"/>
<feature type="compositionally biased region" description="Basic and acidic residues" evidence="1">
    <location>
        <begin position="14"/>
        <end position="28"/>
    </location>
</feature>
<name>W3X4Q5_PESFW</name>
<proteinExistence type="predicted"/>
<dbReference type="InParanoid" id="W3X4Q5"/>
<accession>W3X4Q5</accession>
<evidence type="ECO:0000313" key="3">
    <source>
        <dbReference type="Proteomes" id="UP000030651"/>
    </source>
</evidence>
<feature type="region of interest" description="Disordered" evidence="1">
    <location>
        <begin position="307"/>
        <end position="350"/>
    </location>
</feature>
<evidence type="ECO:0000256" key="1">
    <source>
        <dbReference type="SAM" id="MobiDB-lite"/>
    </source>
</evidence>
<dbReference type="HOGENOM" id="CLU_792514_0_0_1"/>
<feature type="compositionally biased region" description="Low complexity" evidence="1">
    <location>
        <begin position="62"/>
        <end position="77"/>
    </location>
</feature>
<gene>
    <name evidence="2" type="ORF">PFICI_05991</name>
</gene>